<feature type="transmembrane region" description="Helical" evidence="1">
    <location>
        <begin position="12"/>
        <end position="31"/>
    </location>
</feature>
<organism evidence="2 3">
    <name type="scientific">Denitromonas halophila</name>
    <dbReference type="NCBI Taxonomy" id="1629404"/>
    <lineage>
        <taxon>Bacteria</taxon>
        <taxon>Pseudomonadati</taxon>
        <taxon>Pseudomonadota</taxon>
        <taxon>Betaproteobacteria</taxon>
        <taxon>Rhodocyclales</taxon>
        <taxon>Zoogloeaceae</taxon>
        <taxon>Denitromonas</taxon>
    </lineage>
</organism>
<dbReference type="EMBL" id="VMNI01000013">
    <property type="protein sequence ID" value="TVO75383.1"/>
    <property type="molecule type" value="Genomic_DNA"/>
</dbReference>
<feature type="transmembrane region" description="Helical" evidence="1">
    <location>
        <begin position="93"/>
        <end position="115"/>
    </location>
</feature>
<proteinExistence type="predicted"/>
<evidence type="ECO:0000313" key="3">
    <source>
        <dbReference type="Proteomes" id="UP000318349"/>
    </source>
</evidence>
<evidence type="ECO:0000313" key="2">
    <source>
        <dbReference type="EMBL" id="TVO75383.1"/>
    </source>
</evidence>
<feature type="transmembrane region" description="Helical" evidence="1">
    <location>
        <begin position="135"/>
        <end position="159"/>
    </location>
</feature>
<feature type="transmembrane region" description="Helical" evidence="1">
    <location>
        <begin position="171"/>
        <end position="191"/>
    </location>
</feature>
<keyword evidence="1" id="KW-0812">Transmembrane</keyword>
<evidence type="ECO:0008006" key="4">
    <source>
        <dbReference type="Google" id="ProtNLM"/>
    </source>
</evidence>
<protein>
    <recommendedName>
        <fullName evidence="4">DUF4386 domain-containing protein</fullName>
    </recommendedName>
</protein>
<evidence type="ECO:0000256" key="1">
    <source>
        <dbReference type="SAM" id="Phobius"/>
    </source>
</evidence>
<feature type="transmembrane region" description="Helical" evidence="1">
    <location>
        <begin position="51"/>
        <end position="72"/>
    </location>
</feature>
<comment type="caution">
    <text evidence="2">The sequence shown here is derived from an EMBL/GenBank/DDBJ whole genome shotgun (WGS) entry which is preliminary data.</text>
</comment>
<dbReference type="Proteomes" id="UP000318349">
    <property type="component" value="Unassembled WGS sequence"/>
</dbReference>
<accession>A0A557SDA1</accession>
<sequence length="247" mass="27443">MSDQADLKYQLIGAWFGPLFLVTFVLFWGVIGQNLPNPSPDLSADALVARYVESLGSIRLGFIVSLIAVVFYMPWTTALSAMMGQIEGRGRTLTYLQLIGGALTVMVVSFSAMFWVAAAFRPERDPQITQMLTDVGWLCIDLQYACTTLQMVAAALVGLGDKREKPLFPRWVCWLTIWCGVSFIPASLTGVLKTGPFAWDGFFSYYFPYFCWLCWFTVASVCMIRDVHRRMGEAADVRGGEAIGHAA</sequence>
<keyword evidence="1" id="KW-1133">Transmembrane helix</keyword>
<gene>
    <name evidence="2" type="ORF">FHP89_13605</name>
</gene>
<name>A0A557SDA1_9RHOO</name>
<reference evidence="2 3" key="1">
    <citation type="submission" date="2019-07" db="EMBL/GenBank/DDBJ databases">
        <title>The pathways for chlorine oxyanion respiration interact through the shared metabolite chlorate.</title>
        <authorList>
            <person name="Barnum T.P."/>
            <person name="Cheng Y."/>
            <person name="Hill K.A."/>
            <person name="Lucas L.N."/>
            <person name="Carlson H.K."/>
            <person name="Coates J.D."/>
        </authorList>
    </citation>
    <scope>NUCLEOTIDE SEQUENCE [LARGE SCALE GENOMIC DNA]</scope>
    <source>
        <strain evidence="2 3">SFB-1</strain>
    </source>
</reference>
<feature type="transmembrane region" description="Helical" evidence="1">
    <location>
        <begin position="203"/>
        <end position="224"/>
    </location>
</feature>
<dbReference type="AlphaFoldDB" id="A0A557SDA1"/>
<keyword evidence="1" id="KW-0472">Membrane</keyword>